<dbReference type="AlphaFoldDB" id="A0AAE0MUW3"/>
<keyword evidence="2" id="KW-1185">Reference proteome</keyword>
<reference evidence="1" key="1">
    <citation type="journal article" date="2023" name="Mol. Phylogenet. Evol.">
        <title>Genome-scale phylogeny and comparative genomics of the fungal order Sordariales.</title>
        <authorList>
            <person name="Hensen N."/>
            <person name="Bonometti L."/>
            <person name="Westerberg I."/>
            <person name="Brannstrom I.O."/>
            <person name="Guillou S."/>
            <person name="Cros-Aarteil S."/>
            <person name="Calhoun S."/>
            <person name="Haridas S."/>
            <person name="Kuo A."/>
            <person name="Mondo S."/>
            <person name="Pangilinan J."/>
            <person name="Riley R."/>
            <person name="LaButti K."/>
            <person name="Andreopoulos B."/>
            <person name="Lipzen A."/>
            <person name="Chen C."/>
            <person name="Yan M."/>
            <person name="Daum C."/>
            <person name="Ng V."/>
            <person name="Clum A."/>
            <person name="Steindorff A."/>
            <person name="Ohm R.A."/>
            <person name="Martin F."/>
            <person name="Silar P."/>
            <person name="Natvig D.O."/>
            <person name="Lalanne C."/>
            <person name="Gautier V."/>
            <person name="Ament-Velasquez S.L."/>
            <person name="Kruys A."/>
            <person name="Hutchinson M.I."/>
            <person name="Powell A.J."/>
            <person name="Barry K."/>
            <person name="Miller A.N."/>
            <person name="Grigoriev I.V."/>
            <person name="Debuchy R."/>
            <person name="Gladieux P."/>
            <person name="Hiltunen Thoren M."/>
            <person name="Johannesson H."/>
        </authorList>
    </citation>
    <scope>NUCLEOTIDE SEQUENCE</scope>
    <source>
        <strain evidence="1">CBS 560.94</strain>
    </source>
</reference>
<dbReference type="EMBL" id="JAUEPP010000002">
    <property type="protein sequence ID" value="KAK3351922.1"/>
    <property type="molecule type" value="Genomic_DNA"/>
</dbReference>
<comment type="caution">
    <text evidence="1">The sequence shown here is derived from an EMBL/GenBank/DDBJ whole genome shotgun (WGS) entry which is preliminary data.</text>
</comment>
<organism evidence="1 2">
    <name type="scientific">Neurospora tetraspora</name>
    <dbReference type="NCBI Taxonomy" id="94610"/>
    <lineage>
        <taxon>Eukaryota</taxon>
        <taxon>Fungi</taxon>
        <taxon>Dikarya</taxon>
        <taxon>Ascomycota</taxon>
        <taxon>Pezizomycotina</taxon>
        <taxon>Sordariomycetes</taxon>
        <taxon>Sordariomycetidae</taxon>
        <taxon>Sordariales</taxon>
        <taxon>Sordariaceae</taxon>
        <taxon>Neurospora</taxon>
    </lineage>
</organism>
<dbReference type="Proteomes" id="UP001278500">
    <property type="component" value="Unassembled WGS sequence"/>
</dbReference>
<proteinExistence type="predicted"/>
<protein>
    <submittedName>
        <fullName evidence="1">Uncharacterized protein</fullName>
    </submittedName>
</protein>
<dbReference type="RefSeq" id="XP_062685217.1">
    <property type="nucleotide sequence ID" value="XM_062820913.1"/>
</dbReference>
<reference evidence="1" key="2">
    <citation type="submission" date="2023-06" db="EMBL/GenBank/DDBJ databases">
        <authorList>
            <consortium name="Lawrence Berkeley National Laboratory"/>
            <person name="Haridas S."/>
            <person name="Hensen N."/>
            <person name="Bonometti L."/>
            <person name="Westerberg I."/>
            <person name="Brannstrom I.O."/>
            <person name="Guillou S."/>
            <person name="Cros-Aarteil S."/>
            <person name="Calhoun S."/>
            <person name="Kuo A."/>
            <person name="Mondo S."/>
            <person name="Pangilinan J."/>
            <person name="Riley R."/>
            <person name="Labutti K."/>
            <person name="Andreopoulos B."/>
            <person name="Lipzen A."/>
            <person name="Chen C."/>
            <person name="Yanf M."/>
            <person name="Daum C."/>
            <person name="Ng V."/>
            <person name="Clum A."/>
            <person name="Steindorff A."/>
            <person name="Ohm R."/>
            <person name="Martin F."/>
            <person name="Silar P."/>
            <person name="Natvig D."/>
            <person name="Lalanne C."/>
            <person name="Gautier V."/>
            <person name="Ament-Velasquez S.L."/>
            <person name="Kruys A."/>
            <person name="Hutchinson M.I."/>
            <person name="Powell A.J."/>
            <person name="Barry K."/>
            <person name="Miller A.N."/>
            <person name="Grigoriev I.V."/>
            <person name="Debuchy R."/>
            <person name="Gladieux P."/>
            <person name="Thoren M.H."/>
            <person name="Johannesson H."/>
        </authorList>
    </citation>
    <scope>NUCLEOTIDE SEQUENCE</scope>
    <source>
        <strain evidence="1">CBS 560.94</strain>
    </source>
</reference>
<dbReference type="PROSITE" id="PS51257">
    <property type="entry name" value="PROKAR_LIPOPROTEIN"/>
    <property type="match status" value="1"/>
</dbReference>
<evidence type="ECO:0000313" key="2">
    <source>
        <dbReference type="Proteomes" id="UP001278500"/>
    </source>
</evidence>
<accession>A0AAE0MUW3</accession>
<gene>
    <name evidence="1" type="ORF">B0H65DRAFT_139597</name>
</gene>
<name>A0AAE0MUW3_9PEZI</name>
<evidence type="ECO:0000313" key="1">
    <source>
        <dbReference type="EMBL" id="KAK3351922.1"/>
    </source>
</evidence>
<sequence length="147" mass="16389">MRQSLQLLAPSCRTRTSIGFVWICLLVLACRMNRCQLAPLPITRKHRNKRVRAHRLSIGCEQETTDVLDGLVGTKKAGVPMIIEANSGARQPRVFTESLDFAFFLPNRSPGASPVLYDCRLRVKSMSSHRVMPNGIQPAQKLGCMVV</sequence>
<dbReference type="GeneID" id="87858067"/>